<dbReference type="AlphaFoldDB" id="A0A9D2H8T4"/>
<dbReference type="Proteomes" id="UP000824220">
    <property type="component" value="Unassembled WGS sequence"/>
</dbReference>
<comment type="caution">
    <text evidence="1">The sequence shown here is derived from an EMBL/GenBank/DDBJ whole genome shotgun (WGS) entry which is preliminary data.</text>
</comment>
<reference evidence="1" key="2">
    <citation type="submission" date="2021-04" db="EMBL/GenBank/DDBJ databases">
        <authorList>
            <person name="Gilroy R."/>
        </authorList>
    </citation>
    <scope>NUCLEOTIDE SEQUENCE</scope>
    <source>
        <strain evidence="1">ChiHjej8B7-3636</strain>
    </source>
</reference>
<sequence>MSDVTTQARLADGIRAVMEDIVIAADGLTARVGDQEVSADYPREMTRVLAEAIYNVYHAGQPLSAVPSRLRDRRIEERLRAVTPQRTTSAQVRLVRLAEEDDRAKRVLVSYRGVRVWMPVDGVDLDGVGPGDVMTVPFPALRPAVSPGYFLVEGARGWTRVAQVMRLYFHLPAVDVADVAWGAVLEHLENVSAPYRAKILTVGEFYPRRDALVVYTEDTASDLAYDLAERLAALDVLADDTSPFARRIGPGAALAMEPRDQASAYSGLSFGQHRATLLATALLAAREDPDDREKEVFETFAQHGVDPTAPALNLSI</sequence>
<accession>A0A9D2H8T4</accession>
<organism evidence="1 2">
    <name type="scientific">Candidatus Microbacterium stercoravium</name>
    <dbReference type="NCBI Taxonomy" id="2838697"/>
    <lineage>
        <taxon>Bacteria</taxon>
        <taxon>Bacillati</taxon>
        <taxon>Actinomycetota</taxon>
        <taxon>Actinomycetes</taxon>
        <taxon>Micrococcales</taxon>
        <taxon>Microbacteriaceae</taxon>
        <taxon>Microbacterium</taxon>
    </lineage>
</organism>
<dbReference type="InterPro" id="IPR040871">
    <property type="entry name" value="HopA1"/>
</dbReference>
<evidence type="ECO:0000313" key="2">
    <source>
        <dbReference type="Proteomes" id="UP000824220"/>
    </source>
</evidence>
<reference evidence="1" key="1">
    <citation type="journal article" date="2021" name="PeerJ">
        <title>Extensive microbial diversity within the chicken gut microbiome revealed by metagenomics and culture.</title>
        <authorList>
            <person name="Gilroy R."/>
            <person name="Ravi A."/>
            <person name="Getino M."/>
            <person name="Pursley I."/>
            <person name="Horton D.L."/>
            <person name="Alikhan N.F."/>
            <person name="Baker D."/>
            <person name="Gharbi K."/>
            <person name="Hall N."/>
            <person name="Watson M."/>
            <person name="Adriaenssens E.M."/>
            <person name="Foster-Nyarko E."/>
            <person name="Jarju S."/>
            <person name="Secka A."/>
            <person name="Antonio M."/>
            <person name="Oren A."/>
            <person name="Chaudhuri R.R."/>
            <person name="La Ragione R."/>
            <person name="Hildebrand F."/>
            <person name="Pallen M.J."/>
        </authorList>
    </citation>
    <scope>NUCLEOTIDE SEQUENCE</scope>
    <source>
        <strain evidence="1">ChiHjej8B7-3636</strain>
    </source>
</reference>
<evidence type="ECO:0000313" key="1">
    <source>
        <dbReference type="EMBL" id="HJA05375.1"/>
    </source>
</evidence>
<dbReference type="Pfam" id="PF17914">
    <property type="entry name" value="HopA1"/>
    <property type="match status" value="1"/>
</dbReference>
<protein>
    <submittedName>
        <fullName evidence="1">Uncharacterized protein</fullName>
    </submittedName>
</protein>
<dbReference type="EMBL" id="DXAM01000149">
    <property type="protein sequence ID" value="HJA05375.1"/>
    <property type="molecule type" value="Genomic_DNA"/>
</dbReference>
<name>A0A9D2H8T4_9MICO</name>
<gene>
    <name evidence="1" type="ORF">H9800_11010</name>
</gene>
<proteinExistence type="predicted"/>